<dbReference type="OrthoDB" id="4296784at2"/>
<evidence type="ECO:0000313" key="3">
    <source>
        <dbReference type="Proteomes" id="UP000054375"/>
    </source>
</evidence>
<evidence type="ECO:0000256" key="1">
    <source>
        <dbReference type="SAM" id="MobiDB-lite"/>
    </source>
</evidence>
<reference evidence="2 3" key="1">
    <citation type="submission" date="2015-10" db="EMBL/GenBank/DDBJ databases">
        <title>Draft genome sequence of Streptomyces griseorubiginosus DSM 40469, type strain for the species Streptomyces griseorubiginosus.</title>
        <authorList>
            <person name="Ruckert C."/>
            <person name="Winkler A."/>
            <person name="Kalinowski J."/>
            <person name="Kampfer P."/>
            <person name="Glaeser S."/>
        </authorList>
    </citation>
    <scope>NUCLEOTIDE SEQUENCE [LARGE SCALE GENOMIC DNA]</scope>
    <source>
        <strain evidence="2 3">DSM 40469</strain>
    </source>
</reference>
<organism evidence="2 3">
    <name type="scientific">Streptomyces griseorubiginosus</name>
    <dbReference type="NCBI Taxonomy" id="67304"/>
    <lineage>
        <taxon>Bacteria</taxon>
        <taxon>Bacillati</taxon>
        <taxon>Actinomycetota</taxon>
        <taxon>Actinomycetes</taxon>
        <taxon>Kitasatosporales</taxon>
        <taxon>Streptomycetaceae</taxon>
        <taxon>Streptomyces</taxon>
    </lineage>
</organism>
<dbReference type="EMBL" id="LMWV01000020">
    <property type="protein sequence ID" value="KUN64183.1"/>
    <property type="molecule type" value="Genomic_DNA"/>
</dbReference>
<accession>A0A117P8R0</accession>
<sequence length="76" mass="7960">MAAVAVIAVIFMASGNDDPQDKNPAPQTSTSGSPEPSFSLPTRLPSELPSELPSQFPSELPSEFPSDLESLLPSFG</sequence>
<evidence type="ECO:0000313" key="2">
    <source>
        <dbReference type="EMBL" id="KUN64183.1"/>
    </source>
</evidence>
<dbReference type="Proteomes" id="UP000054375">
    <property type="component" value="Unassembled WGS sequence"/>
</dbReference>
<accession>A0A117R0D9</accession>
<proteinExistence type="predicted"/>
<gene>
    <name evidence="2" type="ORF">AQJ54_24425</name>
</gene>
<name>A0A117P8R0_9ACTN</name>
<protein>
    <submittedName>
        <fullName evidence="2">Uncharacterized protein</fullName>
    </submittedName>
</protein>
<comment type="caution">
    <text evidence="2">The sequence shown here is derived from an EMBL/GenBank/DDBJ whole genome shotgun (WGS) entry which is preliminary data.</text>
</comment>
<keyword evidence="3" id="KW-1185">Reference proteome</keyword>
<feature type="compositionally biased region" description="Polar residues" evidence="1">
    <location>
        <begin position="25"/>
        <end position="40"/>
    </location>
</feature>
<dbReference type="AlphaFoldDB" id="A0A117P8R0"/>
<feature type="region of interest" description="Disordered" evidence="1">
    <location>
        <begin position="13"/>
        <end position="76"/>
    </location>
</feature>